<evidence type="ECO:0000313" key="2">
    <source>
        <dbReference type="EMBL" id="RXH68710.1"/>
    </source>
</evidence>
<keyword evidence="3" id="KW-1185">Reference proteome</keyword>
<reference evidence="2 3" key="1">
    <citation type="submission" date="2018-10" db="EMBL/GenBank/DDBJ databases">
        <title>A high-quality apple genome assembly.</title>
        <authorList>
            <person name="Hu J."/>
        </authorList>
    </citation>
    <scope>NUCLEOTIDE SEQUENCE [LARGE SCALE GENOMIC DNA]</scope>
    <source>
        <strain evidence="3">cv. HFTH1</strain>
        <tissue evidence="2">Young leaf</tissue>
    </source>
</reference>
<feature type="region of interest" description="Disordered" evidence="1">
    <location>
        <begin position="172"/>
        <end position="207"/>
    </location>
</feature>
<organism evidence="2 3">
    <name type="scientific">Malus domestica</name>
    <name type="common">Apple</name>
    <name type="synonym">Pyrus malus</name>
    <dbReference type="NCBI Taxonomy" id="3750"/>
    <lineage>
        <taxon>Eukaryota</taxon>
        <taxon>Viridiplantae</taxon>
        <taxon>Streptophyta</taxon>
        <taxon>Embryophyta</taxon>
        <taxon>Tracheophyta</taxon>
        <taxon>Spermatophyta</taxon>
        <taxon>Magnoliopsida</taxon>
        <taxon>eudicotyledons</taxon>
        <taxon>Gunneridae</taxon>
        <taxon>Pentapetalae</taxon>
        <taxon>rosids</taxon>
        <taxon>fabids</taxon>
        <taxon>Rosales</taxon>
        <taxon>Rosaceae</taxon>
        <taxon>Amygdaloideae</taxon>
        <taxon>Maleae</taxon>
        <taxon>Malus</taxon>
    </lineage>
</organism>
<dbReference type="AlphaFoldDB" id="A0A498HD63"/>
<accession>A0A498HD63</accession>
<comment type="caution">
    <text evidence="2">The sequence shown here is derived from an EMBL/GenBank/DDBJ whole genome shotgun (WGS) entry which is preliminary data.</text>
</comment>
<dbReference type="Proteomes" id="UP000290289">
    <property type="component" value="Chromosome 17"/>
</dbReference>
<feature type="compositionally biased region" description="Polar residues" evidence="1">
    <location>
        <begin position="189"/>
        <end position="199"/>
    </location>
</feature>
<dbReference type="EMBL" id="RDQH01000343">
    <property type="protein sequence ID" value="RXH68710.1"/>
    <property type="molecule type" value="Genomic_DNA"/>
</dbReference>
<name>A0A498HD63_MALDO</name>
<sequence>MHSFNLITCHYDIHVYHHQAYLDSSIPLVKNQVSKSCLQHFYRLWSVCLRRNFLGSSNNGNPTLEAARVFYVMMSLSDVSFRPTKELDKGLMNLSNMMSTIAHGDPCPPPPPNASQERKIAHLNSSGHSGVVAAKMAAIYAEKRKLFFLHGDQPLHYPLVPKTKHIRFMYSDDEDEDNNATPEDVVAQTDASGSPLRSDTSSHYEEF</sequence>
<evidence type="ECO:0000313" key="3">
    <source>
        <dbReference type="Proteomes" id="UP000290289"/>
    </source>
</evidence>
<gene>
    <name evidence="2" type="ORF">DVH24_031043</name>
</gene>
<evidence type="ECO:0000256" key="1">
    <source>
        <dbReference type="SAM" id="MobiDB-lite"/>
    </source>
</evidence>
<protein>
    <submittedName>
        <fullName evidence="2">Uncharacterized protein</fullName>
    </submittedName>
</protein>
<proteinExistence type="predicted"/>